<dbReference type="AlphaFoldDB" id="A0A8H6QGZ1"/>
<name>A0A8H6QGZ1_9EURO</name>
<gene>
    <name evidence="1" type="ORF">CNMCM5623_005897</name>
</gene>
<protein>
    <submittedName>
        <fullName evidence="1">Uncharacterized protein</fullName>
    </submittedName>
</protein>
<proteinExistence type="predicted"/>
<comment type="caution">
    <text evidence="1">The sequence shown here is derived from an EMBL/GenBank/DDBJ whole genome shotgun (WGS) entry which is preliminary data.</text>
</comment>
<reference evidence="1" key="1">
    <citation type="submission" date="2020-06" db="EMBL/GenBank/DDBJ databases">
        <title>Draft genome sequences of strains closely related to Aspergillus parafelis and Aspergillus hiratsukae.</title>
        <authorList>
            <person name="Dos Santos R.A.C."/>
            <person name="Rivero-Menendez O."/>
            <person name="Steenwyk J.L."/>
            <person name="Mead M.E."/>
            <person name="Goldman G.H."/>
            <person name="Alastruey-Izquierdo A."/>
            <person name="Rokas A."/>
        </authorList>
    </citation>
    <scope>NUCLEOTIDE SEQUENCE</scope>
    <source>
        <strain evidence="1">CNM-CM5623</strain>
    </source>
</reference>
<dbReference type="EMBL" id="JACBAE010001060">
    <property type="protein sequence ID" value="KAF7173671.1"/>
    <property type="molecule type" value="Genomic_DNA"/>
</dbReference>
<dbReference type="Proteomes" id="UP000654922">
    <property type="component" value="Unassembled WGS sequence"/>
</dbReference>
<organism evidence="1 2">
    <name type="scientific">Aspergillus felis</name>
    <dbReference type="NCBI Taxonomy" id="1287682"/>
    <lineage>
        <taxon>Eukaryota</taxon>
        <taxon>Fungi</taxon>
        <taxon>Dikarya</taxon>
        <taxon>Ascomycota</taxon>
        <taxon>Pezizomycotina</taxon>
        <taxon>Eurotiomycetes</taxon>
        <taxon>Eurotiomycetidae</taxon>
        <taxon>Eurotiales</taxon>
        <taxon>Aspergillaceae</taxon>
        <taxon>Aspergillus</taxon>
        <taxon>Aspergillus subgen. Fumigati</taxon>
    </lineage>
</organism>
<accession>A0A8H6QGZ1</accession>
<evidence type="ECO:0000313" key="2">
    <source>
        <dbReference type="Proteomes" id="UP000654922"/>
    </source>
</evidence>
<evidence type="ECO:0000313" key="1">
    <source>
        <dbReference type="EMBL" id="KAF7173671.1"/>
    </source>
</evidence>
<sequence length="202" mass="21557">MISLPSLADEWPPAYFADFSNGLTFLEGNLGQGAARPQFIRAVESGENQAAGRLFRGKCAKMAASRDIDTAYRDEPPKNGGGLWMQSVLVKAVFTKQVYSASWSGLVDPGDGDDSLKINRCQPDLGDGKDHRGFALLNRDSCEMQEMDLEATSAVVVAPPKTQPHPTFAETTLGALTTAVSPSARGMGYFAAPAATNLARET</sequence>